<dbReference type="GO" id="GO:0030153">
    <property type="term" value="P:bacteriocin immunity"/>
    <property type="evidence" value="ECO:0007669"/>
    <property type="project" value="UniProtKB-KW"/>
</dbReference>
<dbReference type="InterPro" id="IPR000290">
    <property type="entry name" value="Colicin_pyocin"/>
</dbReference>
<dbReference type="Pfam" id="PF01320">
    <property type="entry name" value="Colicin_Pyocin"/>
    <property type="match status" value="1"/>
</dbReference>
<dbReference type="CDD" id="cd16363">
    <property type="entry name" value="Col_Im_like"/>
    <property type="match status" value="1"/>
</dbReference>
<dbReference type="AlphaFoldDB" id="A0A5C1NHX3"/>
<dbReference type="Gene3D" id="1.10.1200.20">
    <property type="entry name" value="Colicin E immunity protein"/>
    <property type="match status" value="1"/>
</dbReference>
<dbReference type="EMBL" id="CP038437">
    <property type="protein sequence ID" value="QEM83292.1"/>
    <property type="molecule type" value="Genomic_DNA"/>
</dbReference>
<sequence length="158" mass="18711">MRLFRWLGCRNGGSRHDTQQAPWRRIDGVKWHLAGKQTFSDYTETEFLDLLWEIFALPVRKDMSIAELGVYMDQLVSHVEQVSRYPYVRDLIFYPSSDKEDSPEGVLEVIQQWRKARGLSEFSHDATIRHGISPFSGRRWSRHKRWWRKACPTVDDVT</sequence>
<evidence type="ECO:0000313" key="4">
    <source>
        <dbReference type="Proteomes" id="UP000324285"/>
    </source>
</evidence>
<dbReference type="PRINTS" id="PR01299">
    <property type="entry name" value="PYOCIN"/>
</dbReference>
<gene>
    <name evidence="3" type="ORF">E4T21_18335</name>
</gene>
<organism evidence="3 4">
    <name type="scientific">Halomonas binhaiensis</name>
    <dbReference type="NCBI Taxonomy" id="2562282"/>
    <lineage>
        <taxon>Bacteria</taxon>
        <taxon>Pseudomonadati</taxon>
        <taxon>Pseudomonadota</taxon>
        <taxon>Gammaproteobacteria</taxon>
        <taxon>Oceanospirillales</taxon>
        <taxon>Halomonadaceae</taxon>
        <taxon>Halomonas</taxon>
    </lineage>
</organism>
<reference evidence="3" key="1">
    <citation type="submission" date="2021-02" db="EMBL/GenBank/DDBJ databases">
        <title>Strain Y2R2, a novel species of the genus Halomonas.</title>
        <authorList>
            <person name="Huang H."/>
        </authorList>
    </citation>
    <scope>NUCLEOTIDE SEQUENCE</scope>
    <source>
        <strain evidence="3">Y2R2</strain>
    </source>
</reference>
<dbReference type="Proteomes" id="UP000324285">
    <property type="component" value="Chromosome"/>
</dbReference>
<dbReference type="GO" id="GO:0015643">
    <property type="term" value="F:toxic substance binding"/>
    <property type="evidence" value="ECO:0007669"/>
    <property type="project" value="InterPro"/>
</dbReference>
<name>A0A5C1NHX3_9GAMM</name>
<dbReference type="OrthoDB" id="6810874at2"/>
<accession>A0A5C1NHX3</accession>
<evidence type="ECO:0000256" key="2">
    <source>
        <dbReference type="ARBA" id="ARBA00023025"/>
    </source>
</evidence>
<keyword evidence="4" id="KW-1185">Reference proteome</keyword>
<dbReference type="KEGG" id="hbh:E4T21_18335"/>
<comment type="similarity">
    <text evidence="1">Belongs to the colicins ColE2/ColE8/ColE9 and pyocins S1/S2 family.</text>
</comment>
<evidence type="ECO:0000256" key="1">
    <source>
        <dbReference type="ARBA" id="ARBA00009346"/>
    </source>
</evidence>
<keyword evidence="2" id="KW-0079">Bacteriocin immunity</keyword>
<dbReference type="RefSeq" id="WP_149286414.1">
    <property type="nucleotide sequence ID" value="NZ_CP038437.2"/>
</dbReference>
<dbReference type="SUPFAM" id="SSF47345">
    <property type="entry name" value="Colicin E immunity proteins"/>
    <property type="match status" value="1"/>
</dbReference>
<protein>
    <submittedName>
        <fullName evidence="3">Bacteriocin immunity protein</fullName>
    </submittedName>
</protein>
<evidence type="ECO:0000313" key="3">
    <source>
        <dbReference type="EMBL" id="QEM83292.1"/>
    </source>
</evidence>
<dbReference type="InterPro" id="IPR035900">
    <property type="entry name" value="Colicin_E_sf"/>
</dbReference>
<proteinExistence type="inferred from homology"/>